<dbReference type="InParanoid" id="A0A3P9A5A9"/>
<dbReference type="Ensembl" id="ENSELUT00000023848.3">
    <property type="protein sequence ID" value="ENSELUP00000035803.2"/>
    <property type="gene ID" value="ENSELUG00000014913.3"/>
</dbReference>
<organism evidence="1 2">
    <name type="scientific">Esox lucius</name>
    <name type="common">Northern pike</name>
    <dbReference type="NCBI Taxonomy" id="8010"/>
    <lineage>
        <taxon>Eukaryota</taxon>
        <taxon>Metazoa</taxon>
        <taxon>Chordata</taxon>
        <taxon>Craniata</taxon>
        <taxon>Vertebrata</taxon>
        <taxon>Euteleostomi</taxon>
        <taxon>Actinopterygii</taxon>
        <taxon>Neopterygii</taxon>
        <taxon>Teleostei</taxon>
        <taxon>Protacanthopterygii</taxon>
        <taxon>Esociformes</taxon>
        <taxon>Esocidae</taxon>
        <taxon>Esox</taxon>
    </lineage>
</organism>
<name>A0A3P9A5A9_ESOLU</name>
<accession>A0A3P9A5A9</accession>
<dbReference type="GeneTree" id="ENSGT00970000197276"/>
<dbReference type="InterPro" id="IPR054446">
    <property type="entry name" value="CIMIP3-like"/>
</dbReference>
<sequence length="99" mass="11436">MRYSVSWQFLTWNSLHFSEQELTDDHATKPFSDSLCSPEPLLQLNVGSNSLMPFYTMIKPTCGYRFSRETAHNRQHTGIHASNPVMWRSCMAKNKHSVS</sequence>
<dbReference type="PANTHER" id="PTHR35444:SF1">
    <property type="entry name" value="RIKEN CDNA 1700001C19 GENE"/>
    <property type="match status" value="1"/>
</dbReference>
<dbReference type="PANTHER" id="PTHR35444">
    <property type="entry name" value="RIKEN CDNA 1700001C19 GENE"/>
    <property type="match status" value="1"/>
</dbReference>
<dbReference type="Proteomes" id="UP000265140">
    <property type="component" value="Chromosome 17"/>
</dbReference>
<reference evidence="1" key="3">
    <citation type="submission" date="2025-08" db="UniProtKB">
        <authorList>
            <consortium name="Ensembl"/>
        </authorList>
    </citation>
    <scope>IDENTIFICATION</scope>
</reference>
<reference evidence="1" key="2">
    <citation type="submission" date="2020-02" db="EMBL/GenBank/DDBJ databases">
        <title>Esox lucius (northern pike) genome, fEsoLuc1, primary haplotype.</title>
        <authorList>
            <person name="Myers G."/>
            <person name="Karagic N."/>
            <person name="Meyer A."/>
            <person name="Pippel M."/>
            <person name="Reichard M."/>
            <person name="Winkler S."/>
            <person name="Tracey A."/>
            <person name="Sims Y."/>
            <person name="Howe K."/>
            <person name="Rhie A."/>
            <person name="Formenti G."/>
            <person name="Durbin R."/>
            <person name="Fedrigo O."/>
            <person name="Jarvis E.D."/>
        </authorList>
    </citation>
    <scope>NUCLEOTIDE SEQUENCE [LARGE SCALE GENOMIC DNA]</scope>
</reference>
<dbReference type="AlphaFoldDB" id="A0A3P9A5A9"/>
<evidence type="ECO:0000313" key="2">
    <source>
        <dbReference type="Proteomes" id="UP000265140"/>
    </source>
</evidence>
<reference evidence="1" key="4">
    <citation type="submission" date="2025-09" db="UniProtKB">
        <authorList>
            <consortium name="Ensembl"/>
        </authorList>
    </citation>
    <scope>IDENTIFICATION</scope>
</reference>
<dbReference type="OMA" id="WRSCMAK"/>
<reference evidence="2" key="1">
    <citation type="journal article" date="2014" name="PLoS ONE">
        <title>The genome and linkage map of the northern pike (Esox lucius): conserved synteny revealed between the salmonid sister group and the Neoteleostei.</title>
        <authorList>
            <person name="Rondeau E.B."/>
            <person name="Minkley D.R."/>
            <person name="Leong J.S."/>
            <person name="Messmer A.M."/>
            <person name="Jantzen J.R."/>
            <person name="von Schalburg K.R."/>
            <person name="Lemon C."/>
            <person name="Bird N.H."/>
            <person name="Koop B.F."/>
        </authorList>
    </citation>
    <scope>NUCLEOTIDE SEQUENCE</scope>
</reference>
<proteinExistence type="predicted"/>
<evidence type="ECO:0000313" key="1">
    <source>
        <dbReference type="Ensembl" id="ENSELUP00000035803.2"/>
    </source>
</evidence>
<dbReference type="Pfam" id="PF22581">
    <property type="entry name" value="CIMIP3"/>
    <property type="match status" value="1"/>
</dbReference>
<dbReference type="Bgee" id="ENSELUG00000014913">
    <property type="expression patterns" value="Expressed in testis and 2 other cell types or tissues"/>
</dbReference>
<keyword evidence="2" id="KW-1185">Reference proteome</keyword>
<protein>
    <submittedName>
        <fullName evidence="1">Uncharacterized protein</fullName>
    </submittedName>
</protein>